<protein>
    <recommendedName>
        <fullName evidence="3">PepSY domain-containing protein</fullName>
    </recommendedName>
</protein>
<dbReference type="AlphaFoldDB" id="A0A1X6YEJ3"/>
<evidence type="ECO:0000256" key="2">
    <source>
        <dbReference type="SAM" id="SignalP"/>
    </source>
</evidence>
<feature type="domain" description="PepSY" evidence="3">
    <location>
        <begin position="7"/>
        <end position="86"/>
    </location>
</feature>
<evidence type="ECO:0000313" key="4">
    <source>
        <dbReference type="EMBL" id="SLN18994.1"/>
    </source>
</evidence>
<keyword evidence="2" id="KW-0732">Signal</keyword>
<dbReference type="EMBL" id="FWFU01000001">
    <property type="protein sequence ID" value="SLN18994.1"/>
    <property type="molecule type" value="Genomic_DNA"/>
</dbReference>
<dbReference type="Proteomes" id="UP000193207">
    <property type="component" value="Unassembled WGS sequence"/>
</dbReference>
<evidence type="ECO:0000256" key="1">
    <source>
        <dbReference type="SAM" id="MobiDB-lite"/>
    </source>
</evidence>
<gene>
    <name evidence="4" type="ORF">ROH8110_00604</name>
</gene>
<feature type="signal peptide" evidence="2">
    <location>
        <begin position="1"/>
        <end position="21"/>
    </location>
</feature>
<dbReference type="OrthoDB" id="7365433at2"/>
<dbReference type="Pfam" id="PF13670">
    <property type="entry name" value="PepSY_2"/>
    <property type="match status" value="1"/>
</dbReference>
<keyword evidence="5" id="KW-1185">Reference proteome</keyword>
<dbReference type="InterPro" id="IPR025711">
    <property type="entry name" value="PepSY"/>
</dbReference>
<feature type="chain" id="PRO_5013230971" description="PepSY domain-containing protein" evidence="2">
    <location>
        <begin position="22"/>
        <end position="126"/>
    </location>
</feature>
<reference evidence="4 5" key="1">
    <citation type="submission" date="2017-03" db="EMBL/GenBank/DDBJ databases">
        <authorList>
            <person name="Afonso C.L."/>
            <person name="Miller P.J."/>
            <person name="Scott M.A."/>
            <person name="Spackman E."/>
            <person name="Goraichik I."/>
            <person name="Dimitrov K.M."/>
            <person name="Suarez D.L."/>
            <person name="Swayne D.E."/>
        </authorList>
    </citation>
    <scope>NUCLEOTIDE SEQUENCE [LARGE SCALE GENOMIC DNA]</scope>
    <source>
        <strain evidence="4 5">CECT 8110</strain>
    </source>
</reference>
<dbReference type="RefSeq" id="WP_085816280.1">
    <property type="nucleotide sequence ID" value="NZ_FWFU01000001.1"/>
</dbReference>
<feature type="region of interest" description="Disordered" evidence="1">
    <location>
        <begin position="87"/>
        <end position="126"/>
    </location>
</feature>
<evidence type="ECO:0000259" key="3">
    <source>
        <dbReference type="Pfam" id="PF13670"/>
    </source>
</evidence>
<accession>A0A1X6YEJ3</accession>
<sequence length="126" mass="13636">MKTTLNAFALIALLPAGAALAEDDDCHAPRDQWQPREAAMQVAGTNGWTVRGFEIDDGCYEIKGRDQEGREIEVKLDPATLQVVEMEYEDEDDDRRGARNPAPAGTVAPPQNGLFGNGAAPKVQVN</sequence>
<evidence type="ECO:0000313" key="5">
    <source>
        <dbReference type="Proteomes" id="UP000193207"/>
    </source>
</evidence>
<name>A0A1X6YEJ3_9RHOB</name>
<organism evidence="4 5">
    <name type="scientific">Roseovarius halotolerans</name>
    <dbReference type="NCBI Taxonomy" id="505353"/>
    <lineage>
        <taxon>Bacteria</taxon>
        <taxon>Pseudomonadati</taxon>
        <taxon>Pseudomonadota</taxon>
        <taxon>Alphaproteobacteria</taxon>
        <taxon>Rhodobacterales</taxon>
        <taxon>Roseobacteraceae</taxon>
        <taxon>Roseovarius</taxon>
    </lineage>
</organism>
<proteinExistence type="predicted"/>